<dbReference type="Gene3D" id="3.10.129.10">
    <property type="entry name" value="Hotdog Thioesterase"/>
    <property type="match status" value="1"/>
</dbReference>
<evidence type="ECO:0000256" key="2">
    <source>
        <dbReference type="ARBA" id="ARBA00002923"/>
    </source>
</evidence>
<protein>
    <recommendedName>
        <fullName evidence="15 16">Multifunctional fusion protein</fullName>
    </recommendedName>
    <domain>
        <recommendedName>
            <fullName evidence="16">3-hydroxyacyl-[acyl-carrier-protein] dehydratase FabZ</fullName>
            <ecNumber evidence="16">4.2.1.59</ecNumber>
        </recommendedName>
        <alternativeName>
            <fullName evidence="16">(3R)-hydroxymyristoyl-[acyl-carrier-protein] dehydratase</fullName>
        </alternativeName>
        <alternativeName>
            <fullName evidence="16">Beta-hydroxyacyl-ACP dehydratase</fullName>
            <shortName evidence="16">(3R)-hydroxymyristoyl-ACP dehydrase</shortName>
        </alternativeName>
    </domain>
    <domain>
        <recommendedName>
            <fullName evidence="15">UDP-3-O-acyl-N-acetylglucosamine deacetylase</fullName>
            <shortName evidence="15">UDP-3-O-acyl-GlcNAc deacetylase</shortName>
            <ecNumber evidence="15">3.5.1.108</ecNumber>
        </recommendedName>
        <alternativeName>
            <fullName evidence="15">UDP-3-O-[R-3-hydroxymyristoyl]-N-acetylglucosamine deacetylase</fullName>
        </alternativeName>
    </domain>
</protein>
<dbReference type="CDD" id="cd01288">
    <property type="entry name" value="FabZ"/>
    <property type="match status" value="1"/>
</dbReference>
<dbReference type="InterPro" id="IPR013114">
    <property type="entry name" value="FabA_FabZ"/>
</dbReference>
<dbReference type="Gene3D" id="3.30.1700.10">
    <property type="entry name" value="lpxc deacetylase, domain 2"/>
    <property type="match status" value="1"/>
</dbReference>
<dbReference type="InterPro" id="IPR004463">
    <property type="entry name" value="UDP-acyl_GlcNac_deAcase"/>
</dbReference>
<proteinExistence type="inferred from homology"/>
<dbReference type="EC" id="3.5.1.108" evidence="15"/>
<evidence type="ECO:0000256" key="8">
    <source>
        <dbReference type="ARBA" id="ARBA00022723"/>
    </source>
</evidence>
<dbReference type="InterPro" id="IPR010084">
    <property type="entry name" value="FabZ"/>
</dbReference>
<evidence type="ECO:0000256" key="3">
    <source>
        <dbReference type="ARBA" id="ARBA00004496"/>
    </source>
</evidence>
<dbReference type="HAMAP" id="MF_00388">
    <property type="entry name" value="LpxC"/>
    <property type="match status" value="1"/>
</dbReference>
<evidence type="ECO:0000256" key="16">
    <source>
        <dbReference type="HAMAP-Rule" id="MF_00406"/>
    </source>
</evidence>
<dbReference type="HAMAP" id="MF_00406">
    <property type="entry name" value="FabZ"/>
    <property type="match status" value="1"/>
</dbReference>
<comment type="catalytic activity">
    <reaction evidence="13 15">
        <text>a UDP-3-O-[(3R)-3-hydroxyacyl]-N-acetyl-alpha-D-glucosamine + H2O = a UDP-3-O-[(3R)-3-hydroxyacyl]-alpha-D-glucosamine + acetate</text>
        <dbReference type="Rhea" id="RHEA:67816"/>
        <dbReference type="ChEBI" id="CHEBI:15377"/>
        <dbReference type="ChEBI" id="CHEBI:30089"/>
        <dbReference type="ChEBI" id="CHEBI:137740"/>
        <dbReference type="ChEBI" id="CHEBI:173225"/>
        <dbReference type="EC" id="3.5.1.108"/>
    </reaction>
</comment>
<evidence type="ECO:0000313" key="18">
    <source>
        <dbReference type="Proteomes" id="UP001500748"/>
    </source>
</evidence>
<comment type="pathway">
    <text evidence="4 15">Glycolipid biosynthesis; lipid IV(A) biosynthesis; lipid IV(A) from (3R)-3-hydroxytetradecanoyl-[acyl-carrier-protein] and UDP-N-acetyl-alpha-D-glucosamine: step 2/6.</text>
</comment>
<dbReference type="Pfam" id="PF07977">
    <property type="entry name" value="FabA"/>
    <property type="match status" value="1"/>
</dbReference>
<keyword evidence="6 15" id="KW-0444">Lipid biosynthesis</keyword>
<dbReference type="SUPFAM" id="SSF54637">
    <property type="entry name" value="Thioesterase/thiol ester dehydrase-isomerase"/>
    <property type="match status" value="1"/>
</dbReference>
<name>A0ABP7G667_9FLAO</name>
<keyword evidence="9 15" id="KW-0378">Hydrolase</keyword>
<evidence type="ECO:0000256" key="9">
    <source>
        <dbReference type="ARBA" id="ARBA00022801"/>
    </source>
</evidence>
<evidence type="ECO:0000256" key="10">
    <source>
        <dbReference type="ARBA" id="ARBA00022833"/>
    </source>
</evidence>
<dbReference type="NCBIfam" id="TIGR01750">
    <property type="entry name" value="fabZ"/>
    <property type="match status" value="1"/>
</dbReference>
<evidence type="ECO:0000313" key="17">
    <source>
        <dbReference type="EMBL" id="GAA3756234.1"/>
    </source>
</evidence>
<feature type="active site" description="Proton donor" evidence="15">
    <location>
        <position position="287"/>
    </location>
</feature>
<comment type="cofactor">
    <cofactor evidence="1 15">
        <name>Zn(2+)</name>
        <dbReference type="ChEBI" id="CHEBI:29105"/>
    </cofactor>
</comment>
<keyword evidence="18" id="KW-1185">Reference proteome</keyword>
<dbReference type="PANTHER" id="PTHR33694">
    <property type="entry name" value="UDP-3-O-ACYL-N-ACETYLGLUCOSAMINE DEACETYLASE 1, MITOCHONDRIAL-RELATED"/>
    <property type="match status" value="1"/>
</dbReference>
<organism evidence="17 18">
    <name type="scientific">Flavobacterium ginsengiterrae</name>
    <dbReference type="NCBI Taxonomy" id="871695"/>
    <lineage>
        <taxon>Bacteria</taxon>
        <taxon>Pseudomonadati</taxon>
        <taxon>Bacteroidota</taxon>
        <taxon>Flavobacteriia</taxon>
        <taxon>Flavobacteriales</taxon>
        <taxon>Flavobacteriaceae</taxon>
        <taxon>Flavobacterium</taxon>
    </lineage>
</organism>
<evidence type="ECO:0000256" key="5">
    <source>
        <dbReference type="ARBA" id="ARBA00022490"/>
    </source>
</evidence>
<comment type="catalytic activity">
    <reaction evidence="16">
        <text>a (3R)-hydroxyacyl-[ACP] = a (2E)-enoyl-[ACP] + H2O</text>
        <dbReference type="Rhea" id="RHEA:13097"/>
        <dbReference type="Rhea" id="RHEA-COMP:9925"/>
        <dbReference type="Rhea" id="RHEA-COMP:9945"/>
        <dbReference type="ChEBI" id="CHEBI:15377"/>
        <dbReference type="ChEBI" id="CHEBI:78784"/>
        <dbReference type="ChEBI" id="CHEBI:78827"/>
        <dbReference type="EC" id="4.2.1.59"/>
    </reaction>
</comment>
<dbReference type="RefSeq" id="WP_345139279.1">
    <property type="nucleotide sequence ID" value="NZ_BAABDU010000002.1"/>
</dbReference>
<dbReference type="NCBIfam" id="NF000582">
    <property type="entry name" value="PRK00006.1"/>
    <property type="match status" value="1"/>
</dbReference>
<feature type="binding site" evidence="15">
    <location>
        <position position="264"/>
    </location>
    <ligand>
        <name>Zn(2+)</name>
        <dbReference type="ChEBI" id="CHEBI:29105"/>
    </ligand>
</feature>
<evidence type="ECO:0000256" key="15">
    <source>
        <dbReference type="HAMAP-Rule" id="MF_00388"/>
    </source>
</evidence>
<feature type="active site" evidence="16">
    <location>
        <position position="365"/>
    </location>
</feature>
<dbReference type="NCBIfam" id="NF009667">
    <property type="entry name" value="PRK13188.1"/>
    <property type="match status" value="1"/>
</dbReference>
<evidence type="ECO:0000256" key="7">
    <source>
        <dbReference type="ARBA" id="ARBA00022556"/>
    </source>
</evidence>
<keyword evidence="5 16" id="KW-0963">Cytoplasm</keyword>
<evidence type="ECO:0000256" key="1">
    <source>
        <dbReference type="ARBA" id="ARBA00001947"/>
    </source>
</evidence>
<evidence type="ECO:0000256" key="6">
    <source>
        <dbReference type="ARBA" id="ARBA00022516"/>
    </source>
</evidence>
<evidence type="ECO:0000256" key="13">
    <source>
        <dbReference type="ARBA" id="ARBA00024535"/>
    </source>
</evidence>
<comment type="function">
    <text evidence="14 16">Involved in unsaturated fatty acids biosynthesis. Catalyzes the dehydration of short chain beta-hydroxyacyl-ACPs and long chain saturated and unsaturated beta-hydroxyacyl-ACPs.</text>
</comment>
<dbReference type="InterPro" id="IPR011334">
    <property type="entry name" value="UDP-acyl_GlcNac_deAcase_C"/>
</dbReference>
<dbReference type="EC" id="4.2.1.59" evidence="16"/>
<feature type="binding site" evidence="15">
    <location>
        <position position="260"/>
    </location>
    <ligand>
        <name>Zn(2+)</name>
        <dbReference type="ChEBI" id="CHEBI:29105"/>
    </ligand>
</feature>
<dbReference type="Pfam" id="PF03331">
    <property type="entry name" value="LpxC"/>
    <property type="match status" value="2"/>
</dbReference>
<dbReference type="EMBL" id="BAABDU010000002">
    <property type="protein sequence ID" value="GAA3756234.1"/>
    <property type="molecule type" value="Genomic_DNA"/>
</dbReference>
<comment type="caution">
    <text evidence="17">The sequence shown here is derived from an EMBL/GenBank/DDBJ whole genome shotgun (WGS) entry which is preliminary data.</text>
</comment>
<comment type="similarity">
    <text evidence="15">Belongs to the LpxC family.</text>
</comment>
<dbReference type="Proteomes" id="UP001500748">
    <property type="component" value="Unassembled WGS sequence"/>
</dbReference>
<sequence>MVKQKTIKNEISLTGVGLHTGKEVTMTFKPAPINNGFTFVRVDLQGQPVIEADANYVVNTQRGTNLEKLGVKIQTPEHVLAAVVGCDLDNIIIELNASELPIMDGSSKYFVEAIEKAGIEEQDASRNVYVVKEVISFTDEATGSEILVMPSDEYQVTTMVDFGTKVLGTQNATLKSLADFKEEIASSRTFSFLHELESLLEHGLIKGGDLNNAIVYVDKEISESTMENLKKAFGKDEISVKPNGVLDNLTLHYPNEAARHKLLDVIGDLSLIGVRIQGKIIANKPGHFVNTQFAKKLAKIIKIEQRNHVPVYDLNQEPLMDIHKIMSMLPHRPPFLLIDRIIEMSDRHVVGLKNVTMNENFFVGHFPEAPVMPGVLIVEAMAQTGGILVLSTVPDPENYLTYFMKIDNVKFKHKVLPGDTLIFKCELISPIRRGICHMQANAYANGKLVTEAELMAQIARKQ</sequence>
<gene>
    <name evidence="15" type="primary">lpxC</name>
    <name evidence="16" type="synonym">fabZ</name>
    <name evidence="17" type="ORF">GCM10022423_02970</name>
</gene>
<keyword evidence="8 15" id="KW-0479">Metal-binding</keyword>
<keyword evidence="10 15" id="KW-0862">Zinc</keyword>
<evidence type="ECO:0000256" key="12">
    <source>
        <dbReference type="ARBA" id="ARBA00023239"/>
    </source>
</evidence>
<evidence type="ECO:0000256" key="4">
    <source>
        <dbReference type="ARBA" id="ARBA00005002"/>
    </source>
</evidence>
<keyword evidence="7 15" id="KW-0441">Lipid A biosynthesis</keyword>
<dbReference type="NCBIfam" id="TIGR00325">
    <property type="entry name" value="lpxC"/>
    <property type="match status" value="1"/>
</dbReference>
<comment type="subcellular location">
    <subcellularLocation>
        <location evidence="3 16">Cytoplasm</location>
    </subcellularLocation>
</comment>
<evidence type="ECO:0000256" key="11">
    <source>
        <dbReference type="ARBA" id="ARBA00023098"/>
    </source>
</evidence>
<dbReference type="SUPFAM" id="SSF54211">
    <property type="entry name" value="Ribosomal protein S5 domain 2-like"/>
    <property type="match status" value="2"/>
</dbReference>
<comment type="similarity">
    <text evidence="16">Belongs to the thioester dehydratase family. FabZ subfamily.</text>
</comment>
<accession>A0ABP7G667</accession>
<dbReference type="PANTHER" id="PTHR33694:SF1">
    <property type="entry name" value="UDP-3-O-ACYL-N-ACETYLGLUCOSAMINE DEACETYLASE 1, MITOCHONDRIAL-RELATED"/>
    <property type="match status" value="1"/>
</dbReference>
<reference evidence="18" key="1">
    <citation type="journal article" date="2019" name="Int. J. Syst. Evol. Microbiol.">
        <title>The Global Catalogue of Microorganisms (GCM) 10K type strain sequencing project: providing services to taxonomists for standard genome sequencing and annotation.</title>
        <authorList>
            <consortium name="The Broad Institute Genomics Platform"/>
            <consortium name="The Broad Institute Genome Sequencing Center for Infectious Disease"/>
            <person name="Wu L."/>
            <person name="Ma J."/>
        </authorList>
    </citation>
    <scope>NUCLEOTIDE SEQUENCE [LARGE SCALE GENOMIC DNA]</scope>
    <source>
        <strain evidence="18">JCM 17337</strain>
    </source>
</reference>
<comment type="function">
    <text evidence="2 15">Catalyzes the hydrolysis of UDP-3-O-myristoyl-N-acetylglucosamine to form UDP-3-O-myristoylglucosamine and acetate, the committed step in lipid A biosynthesis.</text>
</comment>
<dbReference type="InterPro" id="IPR015870">
    <property type="entry name" value="UDP-acyl_N-AcGlcN_deAcase_N"/>
</dbReference>
<keyword evidence="12 16" id="KW-0456">Lyase</keyword>
<dbReference type="InterPro" id="IPR029069">
    <property type="entry name" value="HotDog_dom_sf"/>
</dbReference>
<feature type="binding site" evidence="15">
    <location>
        <position position="78"/>
    </location>
    <ligand>
        <name>Zn(2+)</name>
        <dbReference type="ChEBI" id="CHEBI:29105"/>
    </ligand>
</feature>
<evidence type="ECO:0000256" key="14">
    <source>
        <dbReference type="ARBA" id="ARBA00025049"/>
    </source>
</evidence>
<dbReference type="InterPro" id="IPR020568">
    <property type="entry name" value="Ribosomal_Su5_D2-typ_SF"/>
</dbReference>
<dbReference type="Gene3D" id="3.30.230.20">
    <property type="entry name" value="lpxc deacetylase, domain 1"/>
    <property type="match status" value="1"/>
</dbReference>
<keyword evidence="11 15" id="KW-0443">Lipid metabolism</keyword>